<feature type="region of interest" description="Disordered" evidence="1">
    <location>
        <begin position="1"/>
        <end position="25"/>
    </location>
</feature>
<dbReference type="EMBL" id="KI683797">
    <property type="protein sequence ID" value="ETL77322.1"/>
    <property type="molecule type" value="Genomic_DNA"/>
</dbReference>
<organism evidence="2">
    <name type="scientific">Phytophthora nicotianae</name>
    <name type="common">Potato buckeye rot agent</name>
    <name type="synonym">Phytophthora parasitica</name>
    <dbReference type="NCBI Taxonomy" id="4792"/>
    <lineage>
        <taxon>Eukaryota</taxon>
        <taxon>Sar</taxon>
        <taxon>Stramenopiles</taxon>
        <taxon>Oomycota</taxon>
        <taxon>Peronosporomycetes</taxon>
        <taxon>Peronosporales</taxon>
        <taxon>Peronosporaceae</taxon>
        <taxon>Phytophthora</taxon>
    </lineage>
</organism>
<sequence>MDVLGEISPVLSPEAPAQAAREQGRSVVRQVAL</sequence>
<evidence type="ECO:0000256" key="1">
    <source>
        <dbReference type="SAM" id="MobiDB-lite"/>
    </source>
</evidence>
<name>W2JWN3_PHYNI</name>
<reference evidence="2" key="1">
    <citation type="submission" date="2013-11" db="EMBL/GenBank/DDBJ databases">
        <title>The Genome Sequence of Phytophthora parasitica CHvinca01.</title>
        <authorList>
            <consortium name="The Broad Institute Genomics Platform"/>
            <person name="Russ C."/>
            <person name="Tyler B."/>
            <person name="Panabieres F."/>
            <person name="Shan W."/>
            <person name="Tripathy S."/>
            <person name="Grunwald N."/>
            <person name="Machado M."/>
            <person name="Johnson C.S."/>
            <person name="Arredondo F."/>
            <person name="Hong C."/>
            <person name="Coffey M."/>
            <person name="Young S.K."/>
            <person name="Zeng Q."/>
            <person name="Gargeya S."/>
            <person name="Fitzgerald M."/>
            <person name="Abouelleil A."/>
            <person name="Alvarado L."/>
            <person name="Chapman S.B."/>
            <person name="Gainer-Dewar J."/>
            <person name="Goldberg J."/>
            <person name="Griggs A."/>
            <person name="Gujja S."/>
            <person name="Hansen M."/>
            <person name="Howarth C."/>
            <person name="Imamovic A."/>
            <person name="Ireland A."/>
            <person name="Larimer J."/>
            <person name="McCowan C."/>
            <person name="Murphy C."/>
            <person name="Pearson M."/>
            <person name="Poon T.W."/>
            <person name="Priest M."/>
            <person name="Roberts A."/>
            <person name="Saif S."/>
            <person name="Shea T."/>
            <person name="Sykes S."/>
            <person name="Wortman J."/>
            <person name="Nusbaum C."/>
            <person name="Birren B."/>
        </authorList>
    </citation>
    <scope>NUCLEOTIDE SEQUENCE [LARGE SCALE GENOMIC DNA]</scope>
    <source>
        <strain evidence="2">CHvinca01</strain>
    </source>
</reference>
<evidence type="ECO:0000313" key="2">
    <source>
        <dbReference type="EMBL" id="ETL77322.1"/>
    </source>
</evidence>
<dbReference type="AlphaFoldDB" id="W2JWN3"/>
<dbReference type="Proteomes" id="UP000054423">
    <property type="component" value="Unassembled WGS sequence"/>
</dbReference>
<proteinExistence type="predicted"/>
<accession>W2JWN3</accession>
<protein>
    <submittedName>
        <fullName evidence="2">Uncharacterized protein</fullName>
    </submittedName>
</protein>
<gene>
    <name evidence="2" type="ORF">L917_21738</name>
</gene>